<evidence type="ECO:0000313" key="2">
    <source>
        <dbReference type="EMBL" id="MFC6080966.1"/>
    </source>
</evidence>
<protein>
    <submittedName>
        <fullName evidence="2">DUF4145 domain-containing protein</fullName>
    </submittedName>
</protein>
<gene>
    <name evidence="2" type="ORF">ACFP1K_07325</name>
</gene>
<sequence length="207" mass="22650">MGDPVGHAGVKHFTIENRTDSEAYAEMICGNCGRVVVAAVIAKAPVTYSVEIPHVQWLRCPTCHLGTIINGQVAWPSAASGSVVDGLPQEVHAAYEEARRTAGISAFTSSELMCRKILMHVAVDKGEPAGKAFAHYLSALETMGYITPAMKTWVDMIRQHGNIATHEIPAADQDRALMTLEFTEQMLRIIYEMEHRAKKFQVNSSAP</sequence>
<organism evidence="2 3">
    <name type="scientific">Sphaerisporangium aureirubrum</name>
    <dbReference type="NCBI Taxonomy" id="1544736"/>
    <lineage>
        <taxon>Bacteria</taxon>
        <taxon>Bacillati</taxon>
        <taxon>Actinomycetota</taxon>
        <taxon>Actinomycetes</taxon>
        <taxon>Streptosporangiales</taxon>
        <taxon>Streptosporangiaceae</taxon>
        <taxon>Sphaerisporangium</taxon>
    </lineage>
</organism>
<dbReference type="EMBL" id="JBHSRF010000007">
    <property type="protein sequence ID" value="MFC6080966.1"/>
    <property type="molecule type" value="Genomic_DNA"/>
</dbReference>
<dbReference type="RefSeq" id="WP_380748309.1">
    <property type="nucleotide sequence ID" value="NZ_JBHSRF010000007.1"/>
</dbReference>
<evidence type="ECO:0000259" key="1">
    <source>
        <dbReference type="Pfam" id="PF13643"/>
    </source>
</evidence>
<evidence type="ECO:0000313" key="3">
    <source>
        <dbReference type="Proteomes" id="UP001596137"/>
    </source>
</evidence>
<accession>A0ABW1NCZ7</accession>
<feature type="domain" description="DUF4145" evidence="1">
    <location>
        <begin position="97"/>
        <end position="184"/>
    </location>
</feature>
<proteinExistence type="predicted"/>
<keyword evidence="3" id="KW-1185">Reference proteome</keyword>
<comment type="caution">
    <text evidence="2">The sequence shown here is derived from an EMBL/GenBank/DDBJ whole genome shotgun (WGS) entry which is preliminary data.</text>
</comment>
<dbReference type="InterPro" id="IPR025285">
    <property type="entry name" value="DUF4145"/>
</dbReference>
<dbReference type="Proteomes" id="UP001596137">
    <property type="component" value="Unassembled WGS sequence"/>
</dbReference>
<reference evidence="3" key="1">
    <citation type="journal article" date="2019" name="Int. J. Syst. Evol. Microbiol.">
        <title>The Global Catalogue of Microorganisms (GCM) 10K type strain sequencing project: providing services to taxonomists for standard genome sequencing and annotation.</title>
        <authorList>
            <consortium name="The Broad Institute Genomics Platform"/>
            <consortium name="The Broad Institute Genome Sequencing Center for Infectious Disease"/>
            <person name="Wu L."/>
            <person name="Ma J."/>
        </authorList>
    </citation>
    <scope>NUCLEOTIDE SEQUENCE [LARGE SCALE GENOMIC DNA]</scope>
    <source>
        <strain evidence="3">JCM 30346</strain>
    </source>
</reference>
<dbReference type="Pfam" id="PF13643">
    <property type="entry name" value="DUF4145"/>
    <property type="match status" value="1"/>
</dbReference>
<name>A0ABW1NCZ7_9ACTN</name>